<accession>A0ABD3RWG1</accession>
<keyword evidence="8" id="KW-1185">Reference proteome</keyword>
<comment type="caution">
    <text evidence="7">The sequence shown here is derived from an EMBL/GenBank/DDBJ whole genome shotgun (WGS) entry which is preliminary data.</text>
</comment>
<keyword evidence="1 5" id="KW-0540">Nuclease</keyword>
<dbReference type="InterPro" id="IPR014883">
    <property type="entry name" value="VRR_NUC"/>
</dbReference>
<dbReference type="GO" id="GO:0046872">
    <property type="term" value="F:metal ion binding"/>
    <property type="evidence" value="ECO:0007669"/>
    <property type="project" value="UniProtKB-KW"/>
</dbReference>
<proteinExistence type="inferred from homology"/>
<sequence>MRSASSASNVNGGVVAAAGTNNEILNQMQSQRSVLSSFARSSLGGDGRGTILPVVKHVDKVLMRKLATKVASPANRAMRTSDVDDATRIILRAWSSARSRGGATGLGDDGIVLAFRLREAPLRTLRRCMRLFICAGGGPGAMRGDGTNGWISVLDDESGVDSRSLSPKWHNVVYPGLSSRLGLDYYEFGRYYNHIPMRSNRLKTTVKGPFSCHCEFQLWELGVEIRSFVDQANEIYEIERQAHRKREKRMSKLESREYPEEERRVGFKDEEERNTMIRFLNRDGSVLLTEEGRRDVVTNILAQSFNDTHLQNDVVSDLVVDALLCNIENDILSFSNSECDDDCDGFICDTERLIAATAVICHRVLERRIKHPSAMLLSLVERPWLRHLCFDSILAYLLWDCIPIFERRGHHSIAVSILQTILLGQEMRNISDGSIESSESSLCLAGMKSKPYVECLLPRRNRGKACERLLIDMAHAGRRDKILFERKLEEKRKTKKGRKSSVANKKADQLPLKSICKALLSDTESIPFCSLRNLARRSSAPIPQTKERCALSIRPSGDDWSPKTDSAVANAIMSDSGDAGVGKRCAFVGWEMHDHLDEMEKHRSLNVEELAMEEYHFGRLPCDQGNEEEVKGQWVGWHNEGGHARALFRILCLHHLMECCPQDALGIDEHTTVILTPYQSSPHDLHVGCFKTLSGFQVRGFYERRRRAIESFLSDLMQLDACGIGNKVYESVKQRWERHKSDQSRLKDSRLLKDVTELKTLSLIGQALGPVALTRIFRALCFDYRHWSGGLPDLFLVRARYEYASPSGANSVPFVQLADWIGEGFSNEKNDSYIHKNHISMLTDRDDEFLGQPKNADGLSSQNLSSARKKQGAPYVQLPLFPEKLEFVHDGKSVKAECMFVEVKSANDRLSERQEDWLSILEPDARVCKFTNSASGKKSNFTENLS</sequence>
<evidence type="ECO:0000259" key="6">
    <source>
        <dbReference type="Pfam" id="PF08774"/>
    </source>
</evidence>
<evidence type="ECO:0000256" key="1">
    <source>
        <dbReference type="ARBA" id="ARBA00022722"/>
    </source>
</evidence>
<evidence type="ECO:0000256" key="4">
    <source>
        <dbReference type="ARBA" id="ARBA00022842"/>
    </source>
</evidence>
<keyword evidence="5" id="KW-0539">Nucleus</keyword>
<dbReference type="EMBL" id="JALLPB020000142">
    <property type="protein sequence ID" value="KAL3816564.1"/>
    <property type="molecule type" value="Genomic_DNA"/>
</dbReference>
<keyword evidence="2 5" id="KW-0479">Metal-binding</keyword>
<evidence type="ECO:0000313" key="7">
    <source>
        <dbReference type="EMBL" id="KAL3816564.1"/>
    </source>
</evidence>
<evidence type="ECO:0000256" key="5">
    <source>
        <dbReference type="RuleBase" id="RU365033"/>
    </source>
</evidence>
<dbReference type="EC" id="3.1.4.1" evidence="5"/>
<keyword evidence="4 5" id="KW-0460">Magnesium</keyword>
<dbReference type="GO" id="GO:0004528">
    <property type="term" value="F:phosphodiesterase I activity"/>
    <property type="evidence" value="ECO:0007669"/>
    <property type="project" value="UniProtKB-EC"/>
</dbReference>
<dbReference type="Proteomes" id="UP001530377">
    <property type="component" value="Unassembled WGS sequence"/>
</dbReference>
<keyword evidence="5" id="KW-0227">DNA damage</keyword>
<evidence type="ECO:0000313" key="8">
    <source>
        <dbReference type="Proteomes" id="UP001530377"/>
    </source>
</evidence>
<comment type="subcellular location">
    <subcellularLocation>
        <location evidence="5">Nucleus</location>
    </subcellularLocation>
</comment>
<gene>
    <name evidence="7" type="ORF">ACHAXA_003804</name>
</gene>
<dbReference type="AlphaFoldDB" id="A0ABD3RWG1"/>
<reference evidence="7 8" key="1">
    <citation type="submission" date="2024-10" db="EMBL/GenBank/DDBJ databases">
        <title>Updated reference genomes for cyclostephanoid diatoms.</title>
        <authorList>
            <person name="Roberts W.R."/>
            <person name="Alverson A.J."/>
        </authorList>
    </citation>
    <scope>NUCLEOTIDE SEQUENCE [LARGE SCALE GENOMIC DNA]</scope>
    <source>
        <strain evidence="7 8">AJA228-03</strain>
    </source>
</reference>
<organism evidence="7 8">
    <name type="scientific">Cyclostephanos tholiformis</name>
    <dbReference type="NCBI Taxonomy" id="382380"/>
    <lineage>
        <taxon>Eukaryota</taxon>
        <taxon>Sar</taxon>
        <taxon>Stramenopiles</taxon>
        <taxon>Ochrophyta</taxon>
        <taxon>Bacillariophyta</taxon>
        <taxon>Coscinodiscophyceae</taxon>
        <taxon>Thalassiosirophycidae</taxon>
        <taxon>Stephanodiscales</taxon>
        <taxon>Stephanodiscaceae</taxon>
        <taxon>Cyclostephanos</taxon>
    </lineage>
</organism>
<dbReference type="InterPro" id="IPR033315">
    <property type="entry name" value="Fan1-like"/>
</dbReference>
<comment type="catalytic activity">
    <reaction evidence="5">
        <text>Hydrolytically removes 5'-nucleotides successively from the 3'-hydroxy termini of 3'-hydroxy-terminated oligonucleotides.</text>
        <dbReference type="EC" id="3.1.4.1"/>
    </reaction>
</comment>
<evidence type="ECO:0000256" key="2">
    <source>
        <dbReference type="ARBA" id="ARBA00022723"/>
    </source>
</evidence>
<dbReference type="PANTHER" id="PTHR15749">
    <property type="entry name" value="FANCONI-ASSOCIATED NUCLEASE 1"/>
    <property type="match status" value="1"/>
</dbReference>
<keyword evidence="5" id="KW-0464">Manganese</keyword>
<dbReference type="GO" id="GO:0005634">
    <property type="term" value="C:nucleus"/>
    <property type="evidence" value="ECO:0007669"/>
    <property type="project" value="UniProtKB-SubCell"/>
</dbReference>
<protein>
    <recommendedName>
        <fullName evidence="5">Fanconi-associated nuclease</fullName>
        <ecNumber evidence="5">3.1.4.1</ecNumber>
    </recommendedName>
</protein>
<dbReference type="Pfam" id="PF08774">
    <property type="entry name" value="VRR_NUC"/>
    <property type="match status" value="1"/>
</dbReference>
<keyword evidence="3 5" id="KW-0378">Hydrolase</keyword>
<feature type="domain" description="VRR-NUC" evidence="6">
    <location>
        <begin position="897"/>
        <end position="922"/>
    </location>
</feature>
<comment type="cofactor">
    <cofactor evidence="5">
        <name>Mg(2+)</name>
        <dbReference type="ChEBI" id="CHEBI:18420"/>
    </cofactor>
    <cofactor evidence="5">
        <name>Mn(2+)</name>
        <dbReference type="ChEBI" id="CHEBI:29035"/>
    </cofactor>
</comment>
<keyword evidence="5" id="KW-0234">DNA repair</keyword>
<evidence type="ECO:0000256" key="3">
    <source>
        <dbReference type="ARBA" id="ARBA00022801"/>
    </source>
</evidence>
<comment type="function">
    <text evidence="5">Nuclease required for the repair of DNA interstrand cross-links (ICL). Acts as a 5'-3' exonuclease that anchors at a cut end of DNA and cleaves DNA successively at every third nucleotide, allowing to excise an ICL from one strand through flanking incisions.</text>
</comment>
<dbReference type="PANTHER" id="PTHR15749:SF4">
    <property type="entry name" value="FANCONI-ASSOCIATED NUCLEASE 1"/>
    <property type="match status" value="1"/>
</dbReference>
<comment type="similarity">
    <text evidence="5">Belongs to the FAN1 family.</text>
</comment>
<dbReference type="GO" id="GO:0006281">
    <property type="term" value="P:DNA repair"/>
    <property type="evidence" value="ECO:0007669"/>
    <property type="project" value="UniProtKB-KW"/>
</dbReference>
<name>A0ABD3RWG1_9STRA</name>